<evidence type="ECO:0000313" key="4">
    <source>
        <dbReference type="Proteomes" id="UP000178349"/>
    </source>
</evidence>
<accession>A0A1F6NMB2</accession>
<evidence type="ECO:0000313" key="3">
    <source>
        <dbReference type="EMBL" id="OGH84995.1"/>
    </source>
</evidence>
<dbReference type="GO" id="GO:0005886">
    <property type="term" value="C:plasma membrane"/>
    <property type="evidence" value="ECO:0007669"/>
    <property type="project" value="UniProtKB-SubCell"/>
</dbReference>
<sequence>MNPKILFWILVSTGAVLEIIGDIFFKKWSIENKSILIWIGFLVYFAGTVFWAFSLKYEVLSKSISIFTILNLVILTLVGVIFFKEDISFLSKIGILLGIVSIIFIELG</sequence>
<feature type="transmembrane region" description="Helical" evidence="2">
    <location>
        <begin position="6"/>
        <end position="25"/>
    </location>
</feature>
<reference evidence="3 4" key="1">
    <citation type="journal article" date="2016" name="Nat. Commun.">
        <title>Thousands of microbial genomes shed light on interconnected biogeochemical processes in an aquifer system.</title>
        <authorList>
            <person name="Anantharaman K."/>
            <person name="Brown C.T."/>
            <person name="Hug L.A."/>
            <person name="Sharon I."/>
            <person name="Castelle C.J."/>
            <person name="Probst A.J."/>
            <person name="Thomas B.C."/>
            <person name="Singh A."/>
            <person name="Wilkins M.J."/>
            <person name="Karaoz U."/>
            <person name="Brodie E.L."/>
            <person name="Williams K.H."/>
            <person name="Hubbard S.S."/>
            <person name="Banfield J.F."/>
        </authorList>
    </citation>
    <scope>NUCLEOTIDE SEQUENCE [LARGE SCALE GENOMIC DNA]</scope>
</reference>
<comment type="similarity">
    <text evidence="1">Belongs to the drug/metabolite transporter (DMT) superfamily. Small multidrug resistance (SMR) (TC 2.A.7.1) family.</text>
</comment>
<proteinExistence type="inferred from homology"/>
<evidence type="ECO:0000256" key="2">
    <source>
        <dbReference type="SAM" id="Phobius"/>
    </source>
</evidence>
<feature type="transmembrane region" description="Helical" evidence="2">
    <location>
        <begin position="59"/>
        <end position="82"/>
    </location>
</feature>
<dbReference type="InterPro" id="IPR037185">
    <property type="entry name" value="EmrE-like"/>
</dbReference>
<keyword evidence="2" id="KW-1133">Transmembrane helix</keyword>
<feature type="transmembrane region" description="Helical" evidence="2">
    <location>
        <begin position="89"/>
        <end position="107"/>
    </location>
</feature>
<dbReference type="SUPFAM" id="SSF103481">
    <property type="entry name" value="Multidrug resistance efflux transporter EmrE"/>
    <property type="match status" value="1"/>
</dbReference>
<evidence type="ECO:0008006" key="5">
    <source>
        <dbReference type="Google" id="ProtNLM"/>
    </source>
</evidence>
<keyword evidence="2" id="KW-0472">Membrane</keyword>
<dbReference type="Gene3D" id="1.10.3730.20">
    <property type="match status" value="1"/>
</dbReference>
<keyword evidence="1 2" id="KW-0812">Transmembrane</keyword>
<dbReference type="Pfam" id="PF00893">
    <property type="entry name" value="Multi_Drug_Res"/>
    <property type="match status" value="1"/>
</dbReference>
<comment type="subcellular location">
    <subcellularLocation>
        <location evidence="1">Cell membrane</location>
        <topology evidence="1">Multi-pass membrane protein</topology>
    </subcellularLocation>
</comment>
<gene>
    <name evidence="3" type="ORF">A2493_02710</name>
</gene>
<organism evidence="3 4">
    <name type="scientific">Candidatus Magasanikbacteria bacterium RIFOXYC12_FULL_33_11</name>
    <dbReference type="NCBI Taxonomy" id="1798701"/>
    <lineage>
        <taxon>Bacteria</taxon>
        <taxon>Candidatus Magasanikiibacteriota</taxon>
    </lineage>
</organism>
<dbReference type="GO" id="GO:0022857">
    <property type="term" value="F:transmembrane transporter activity"/>
    <property type="evidence" value="ECO:0007669"/>
    <property type="project" value="InterPro"/>
</dbReference>
<protein>
    <recommendedName>
        <fullName evidence="5">EamA domain-containing protein</fullName>
    </recommendedName>
</protein>
<comment type="caution">
    <text evidence="3">The sequence shown here is derived from an EMBL/GenBank/DDBJ whole genome shotgun (WGS) entry which is preliminary data.</text>
</comment>
<dbReference type="Proteomes" id="UP000178349">
    <property type="component" value="Unassembled WGS sequence"/>
</dbReference>
<name>A0A1F6NMB2_9BACT</name>
<dbReference type="InterPro" id="IPR045324">
    <property type="entry name" value="Small_multidrug_res"/>
</dbReference>
<dbReference type="EMBL" id="MFQW01000050">
    <property type="protein sequence ID" value="OGH84995.1"/>
    <property type="molecule type" value="Genomic_DNA"/>
</dbReference>
<dbReference type="AlphaFoldDB" id="A0A1F6NMB2"/>
<evidence type="ECO:0000256" key="1">
    <source>
        <dbReference type="RuleBase" id="RU003942"/>
    </source>
</evidence>
<feature type="transmembrane region" description="Helical" evidence="2">
    <location>
        <begin position="35"/>
        <end position="53"/>
    </location>
</feature>